<evidence type="ECO:0000256" key="2">
    <source>
        <dbReference type="SAM" id="Phobius"/>
    </source>
</evidence>
<feature type="transmembrane region" description="Helical" evidence="2">
    <location>
        <begin position="60"/>
        <end position="79"/>
    </location>
</feature>
<name>A0A1H1S712_9MICO</name>
<dbReference type="RefSeq" id="WP_092667142.1">
    <property type="nucleotide sequence ID" value="NZ_LT629734.1"/>
</dbReference>
<dbReference type="STRING" id="684552.SAMN04489719_2314"/>
<keyword evidence="2" id="KW-0812">Transmembrane</keyword>
<keyword evidence="2" id="KW-1133">Transmembrane helix</keyword>
<dbReference type="Proteomes" id="UP000199649">
    <property type="component" value="Chromosome I"/>
</dbReference>
<gene>
    <name evidence="4" type="ORF">SAMN04489719_2314</name>
</gene>
<evidence type="ECO:0000313" key="5">
    <source>
        <dbReference type="Proteomes" id="UP000199649"/>
    </source>
</evidence>
<feature type="region of interest" description="Disordered" evidence="1">
    <location>
        <begin position="117"/>
        <end position="151"/>
    </location>
</feature>
<keyword evidence="3" id="KW-0732">Signal</keyword>
<feature type="transmembrane region" description="Helical" evidence="2">
    <location>
        <begin position="86"/>
        <end position="107"/>
    </location>
</feature>
<dbReference type="AlphaFoldDB" id="A0A1H1S712"/>
<evidence type="ECO:0000313" key="4">
    <source>
        <dbReference type="EMBL" id="SDS43556.1"/>
    </source>
</evidence>
<organism evidence="4 5">
    <name type="scientific">Agrococcus carbonis</name>
    <dbReference type="NCBI Taxonomy" id="684552"/>
    <lineage>
        <taxon>Bacteria</taxon>
        <taxon>Bacillati</taxon>
        <taxon>Actinomycetota</taxon>
        <taxon>Actinomycetes</taxon>
        <taxon>Micrococcales</taxon>
        <taxon>Microbacteriaceae</taxon>
        <taxon>Agrococcus</taxon>
    </lineage>
</organism>
<protein>
    <recommendedName>
        <fullName evidence="6">SdpI/YhfL protein family protein</fullName>
    </recommendedName>
</protein>
<proteinExistence type="predicted"/>
<evidence type="ECO:0000256" key="1">
    <source>
        <dbReference type="SAM" id="MobiDB-lite"/>
    </source>
</evidence>
<keyword evidence="5" id="KW-1185">Reference proteome</keyword>
<reference evidence="5" key="1">
    <citation type="submission" date="2016-10" db="EMBL/GenBank/DDBJ databases">
        <authorList>
            <person name="Varghese N."/>
            <person name="Submissions S."/>
        </authorList>
    </citation>
    <scope>NUCLEOTIDE SEQUENCE [LARGE SCALE GENOMIC DNA]</scope>
    <source>
        <strain evidence="5">DSM 22965</strain>
    </source>
</reference>
<evidence type="ECO:0000256" key="3">
    <source>
        <dbReference type="SAM" id="SignalP"/>
    </source>
</evidence>
<keyword evidence="2" id="KW-0472">Membrane</keyword>
<sequence>MPALLAVVAALLAACAIAMAVVVHRIGLGRVAPGALGLPGAGLRADASVYAGTHRAATPLTWLTAAVSATAAVGSLVAVAQAATDVAAVLAVLSAIVLAVGLTLASWRARTALGDDAVRDGRPEEDSVLGERALPDEPGATDDGAGGRIRP</sequence>
<feature type="chain" id="PRO_5039076218" description="SdpI/YhfL protein family protein" evidence="3">
    <location>
        <begin position="21"/>
        <end position="151"/>
    </location>
</feature>
<dbReference type="EMBL" id="LT629734">
    <property type="protein sequence ID" value="SDS43556.1"/>
    <property type="molecule type" value="Genomic_DNA"/>
</dbReference>
<feature type="signal peptide" evidence="3">
    <location>
        <begin position="1"/>
        <end position="20"/>
    </location>
</feature>
<accession>A0A1H1S712</accession>
<evidence type="ECO:0008006" key="6">
    <source>
        <dbReference type="Google" id="ProtNLM"/>
    </source>
</evidence>